<protein>
    <submittedName>
        <fullName evidence="1">Uncharacterized protein</fullName>
    </submittedName>
</protein>
<dbReference type="EMBL" id="BART01034519">
    <property type="protein sequence ID" value="GAH17771.1"/>
    <property type="molecule type" value="Genomic_DNA"/>
</dbReference>
<reference evidence="1" key="1">
    <citation type="journal article" date="2014" name="Front. Microbiol.">
        <title>High frequency of phylogenetically diverse reductive dehalogenase-homologous genes in deep subseafloor sedimentary metagenomes.</title>
        <authorList>
            <person name="Kawai M."/>
            <person name="Futagami T."/>
            <person name="Toyoda A."/>
            <person name="Takaki Y."/>
            <person name="Nishi S."/>
            <person name="Hori S."/>
            <person name="Arai W."/>
            <person name="Tsubouchi T."/>
            <person name="Morono Y."/>
            <person name="Uchiyama I."/>
            <person name="Ito T."/>
            <person name="Fujiyama A."/>
            <person name="Inagaki F."/>
            <person name="Takami H."/>
        </authorList>
    </citation>
    <scope>NUCLEOTIDE SEQUENCE</scope>
    <source>
        <strain evidence="1">Expedition CK06-06</strain>
    </source>
</reference>
<dbReference type="AlphaFoldDB" id="X1DAG9"/>
<gene>
    <name evidence="1" type="ORF">S01H4_58976</name>
</gene>
<evidence type="ECO:0000313" key="1">
    <source>
        <dbReference type="EMBL" id="GAH17771.1"/>
    </source>
</evidence>
<comment type="caution">
    <text evidence="1">The sequence shown here is derived from an EMBL/GenBank/DDBJ whole genome shotgun (WGS) entry which is preliminary data.</text>
</comment>
<feature type="non-terminal residue" evidence="1">
    <location>
        <position position="32"/>
    </location>
</feature>
<accession>X1DAG9</accession>
<organism evidence="1">
    <name type="scientific">marine sediment metagenome</name>
    <dbReference type="NCBI Taxonomy" id="412755"/>
    <lineage>
        <taxon>unclassified sequences</taxon>
        <taxon>metagenomes</taxon>
        <taxon>ecological metagenomes</taxon>
    </lineage>
</organism>
<sequence>MPLVGSGGYVKAGGKKLFRLVKDRHTIQFWDG</sequence>
<proteinExistence type="predicted"/>
<name>X1DAG9_9ZZZZ</name>